<dbReference type="GO" id="GO:0016712">
    <property type="term" value="F:oxidoreductase activity, acting on paired donors, with incorporation or reduction of molecular oxygen, reduced flavin or flavoprotein as one donor, and incorporation of one atom of oxygen"/>
    <property type="evidence" value="ECO:0007669"/>
    <property type="project" value="UniProtKB-ARBA"/>
</dbReference>
<proteinExistence type="inferred from homology"/>
<keyword evidence="9" id="KW-0472">Membrane</keyword>
<dbReference type="InterPro" id="IPR002401">
    <property type="entry name" value="Cyt_P450_E_grp-I"/>
</dbReference>
<gene>
    <name evidence="13" type="ORF">Adt_09044</name>
</gene>
<keyword evidence="14" id="KW-1185">Reference proteome</keyword>
<feature type="signal peptide" evidence="12">
    <location>
        <begin position="1"/>
        <end position="25"/>
    </location>
</feature>
<keyword evidence="7 11" id="KW-0560">Oxidoreductase</keyword>
<keyword evidence="10 11" id="KW-0349">Heme</keyword>
<comment type="caution">
    <text evidence="13">The sequence shown here is derived from an EMBL/GenBank/DDBJ whole genome shotgun (WGS) entry which is preliminary data.</text>
</comment>
<evidence type="ECO:0000256" key="4">
    <source>
        <dbReference type="ARBA" id="ARBA00022692"/>
    </source>
</evidence>
<dbReference type="AlphaFoldDB" id="A0ABD1UG39"/>
<dbReference type="CDD" id="cd11043">
    <property type="entry name" value="CYP90-like"/>
    <property type="match status" value="1"/>
</dbReference>
<organism evidence="13 14">
    <name type="scientific">Abeliophyllum distichum</name>
    <dbReference type="NCBI Taxonomy" id="126358"/>
    <lineage>
        <taxon>Eukaryota</taxon>
        <taxon>Viridiplantae</taxon>
        <taxon>Streptophyta</taxon>
        <taxon>Embryophyta</taxon>
        <taxon>Tracheophyta</taxon>
        <taxon>Spermatophyta</taxon>
        <taxon>Magnoliopsida</taxon>
        <taxon>eudicotyledons</taxon>
        <taxon>Gunneridae</taxon>
        <taxon>Pentapetalae</taxon>
        <taxon>asterids</taxon>
        <taxon>lamiids</taxon>
        <taxon>Lamiales</taxon>
        <taxon>Oleaceae</taxon>
        <taxon>Forsythieae</taxon>
        <taxon>Abeliophyllum</taxon>
    </lineage>
</organism>
<dbReference type="SUPFAM" id="SSF48264">
    <property type="entry name" value="Cytochrome P450"/>
    <property type="match status" value="1"/>
</dbReference>
<comment type="similarity">
    <text evidence="3 11">Belongs to the cytochrome P450 family.</text>
</comment>
<evidence type="ECO:0000256" key="9">
    <source>
        <dbReference type="ARBA" id="ARBA00023136"/>
    </source>
</evidence>
<dbReference type="InterPro" id="IPR036396">
    <property type="entry name" value="Cyt_P450_sf"/>
</dbReference>
<evidence type="ECO:0000256" key="11">
    <source>
        <dbReference type="RuleBase" id="RU000461"/>
    </source>
</evidence>
<dbReference type="FunFam" id="1.10.630.10:FF:000022">
    <property type="entry name" value="Taxadiene 5-alpha hydroxylase"/>
    <property type="match status" value="1"/>
</dbReference>
<evidence type="ECO:0000256" key="8">
    <source>
        <dbReference type="ARBA" id="ARBA00023004"/>
    </source>
</evidence>
<dbReference type="Proteomes" id="UP001604336">
    <property type="component" value="Unassembled WGS sequence"/>
</dbReference>
<evidence type="ECO:0000256" key="10">
    <source>
        <dbReference type="PIRSR" id="PIRSR602401-1"/>
    </source>
</evidence>
<reference evidence="14" key="1">
    <citation type="submission" date="2024-07" db="EMBL/GenBank/DDBJ databases">
        <title>Two chromosome-level genome assemblies of Korean endemic species Abeliophyllum distichum and Forsythia ovata (Oleaceae).</title>
        <authorList>
            <person name="Jang H."/>
        </authorList>
    </citation>
    <scope>NUCLEOTIDE SEQUENCE [LARGE SCALE GENOMIC DNA]</scope>
</reference>
<accession>A0ABD1UG39</accession>
<comment type="cofactor">
    <cofactor evidence="1 10">
        <name>heme</name>
        <dbReference type="ChEBI" id="CHEBI:30413"/>
    </cofactor>
</comment>
<comment type="subcellular location">
    <subcellularLocation>
        <location evidence="2">Membrane</location>
        <topology evidence="2">Single-pass membrane protein</topology>
    </subcellularLocation>
</comment>
<evidence type="ECO:0000313" key="13">
    <source>
        <dbReference type="EMBL" id="KAL2523990.1"/>
    </source>
</evidence>
<dbReference type="Pfam" id="PF00067">
    <property type="entry name" value="p450"/>
    <property type="match status" value="1"/>
</dbReference>
<evidence type="ECO:0000256" key="7">
    <source>
        <dbReference type="ARBA" id="ARBA00023002"/>
    </source>
</evidence>
<dbReference type="InterPro" id="IPR017972">
    <property type="entry name" value="Cyt_P450_CS"/>
</dbReference>
<keyword evidence="12" id="KW-0732">Signal</keyword>
<evidence type="ECO:0000256" key="5">
    <source>
        <dbReference type="ARBA" id="ARBA00022723"/>
    </source>
</evidence>
<keyword evidence="6" id="KW-1133">Transmembrane helix</keyword>
<dbReference type="PROSITE" id="PS00086">
    <property type="entry name" value="CYTOCHROME_P450"/>
    <property type="match status" value="1"/>
</dbReference>
<evidence type="ECO:0000256" key="2">
    <source>
        <dbReference type="ARBA" id="ARBA00004167"/>
    </source>
</evidence>
<dbReference type="GO" id="GO:0046872">
    <property type="term" value="F:metal ion binding"/>
    <property type="evidence" value="ECO:0007669"/>
    <property type="project" value="UniProtKB-KW"/>
</dbReference>
<dbReference type="PRINTS" id="PR00385">
    <property type="entry name" value="P450"/>
</dbReference>
<keyword evidence="4" id="KW-0812">Transmembrane</keyword>
<dbReference type="Gene3D" id="1.10.630.10">
    <property type="entry name" value="Cytochrome P450"/>
    <property type="match status" value="1"/>
</dbReference>
<dbReference type="InterPro" id="IPR001128">
    <property type="entry name" value="Cyt_P450"/>
</dbReference>
<evidence type="ECO:0000256" key="1">
    <source>
        <dbReference type="ARBA" id="ARBA00001971"/>
    </source>
</evidence>
<evidence type="ECO:0000256" key="3">
    <source>
        <dbReference type="ARBA" id="ARBA00010617"/>
    </source>
</evidence>
<name>A0ABD1UG39_9LAMI</name>
<feature type="chain" id="PRO_5044848072" evidence="12">
    <location>
        <begin position="26"/>
        <end position="484"/>
    </location>
</feature>
<evidence type="ECO:0000313" key="14">
    <source>
        <dbReference type="Proteomes" id="UP001604336"/>
    </source>
</evidence>
<dbReference type="PANTHER" id="PTHR24286:SF217">
    <property type="entry name" value="OS07G0520300 PROTEIN"/>
    <property type="match status" value="1"/>
</dbReference>
<sequence length="484" mass="55425">MEPAIFITFLLFLPLLFLLISRRSSKRLPPGSLGFPIIGQSLSMLRAMKANNAEEWLQERVRKYGPISKLSLFGSPTVFLHGPAANKFIYTCSEKLMSNKQPTSIRRIVGERNILELSGDDHRRVRAALVSFLKPETLKQYVGRIDEEIRLHLKNHWYGNNEIKVMPLMKSLTFNIICSLLFGIESGPRRDTLVRLFEEAMEGVLSVPINLPFTVFNRSLKASEKIRSIIMELIHDKREKLEKNVFSSNEDLIMSLLSMKDETSDSPVLSDDEVVDNIFVLMIAGHDTTSILLTFLIKILADNPTVYNLVLKEQEEISRGKALGELLAWEDLAKMKYTWKVAMESLRINPPVFCSFRTVLQDIEYGEYIIPKGWQVIWATCMTHMDENIYSEPTKFNPLRLESQATSPPPYSFMAFGGGPRMCPGYEFARIETLTMIHNLVNAFAWKLSLKDNFFGRNPMPVFHQGLPIRIELKKSSDAIYKIY</sequence>
<dbReference type="PANTHER" id="PTHR24286">
    <property type="entry name" value="CYTOCHROME P450 26"/>
    <property type="match status" value="1"/>
</dbReference>
<keyword evidence="11" id="KW-0503">Monooxygenase</keyword>
<dbReference type="PRINTS" id="PR00463">
    <property type="entry name" value="EP450I"/>
</dbReference>
<keyword evidence="5 10" id="KW-0479">Metal-binding</keyword>
<protein>
    <submittedName>
        <fullName evidence="13">Cytochrome</fullName>
    </submittedName>
</protein>
<evidence type="ECO:0000256" key="6">
    <source>
        <dbReference type="ARBA" id="ARBA00022989"/>
    </source>
</evidence>
<keyword evidence="8 10" id="KW-0408">Iron</keyword>
<dbReference type="EMBL" id="JBFOLK010000003">
    <property type="protein sequence ID" value="KAL2523990.1"/>
    <property type="molecule type" value="Genomic_DNA"/>
</dbReference>
<evidence type="ECO:0000256" key="12">
    <source>
        <dbReference type="SAM" id="SignalP"/>
    </source>
</evidence>
<dbReference type="GO" id="GO:0016020">
    <property type="term" value="C:membrane"/>
    <property type="evidence" value="ECO:0007669"/>
    <property type="project" value="UniProtKB-SubCell"/>
</dbReference>
<feature type="binding site" description="axial binding residue" evidence="10">
    <location>
        <position position="423"/>
    </location>
    <ligand>
        <name>heme</name>
        <dbReference type="ChEBI" id="CHEBI:30413"/>
    </ligand>
    <ligandPart>
        <name>Fe</name>
        <dbReference type="ChEBI" id="CHEBI:18248"/>
    </ligandPart>
</feature>